<keyword evidence="5 8" id="KW-0472">Membrane</keyword>
<dbReference type="GO" id="GO:0004930">
    <property type="term" value="F:G protein-coupled receptor activity"/>
    <property type="evidence" value="ECO:0007669"/>
    <property type="project" value="InterPro"/>
</dbReference>
<evidence type="ECO:0000256" key="3">
    <source>
        <dbReference type="ARBA" id="ARBA00022692"/>
    </source>
</evidence>
<comment type="similarity">
    <text evidence="2">Belongs to the G-protein coupled receptor 2 family. Adhesion G-protein coupled receptor (ADGR) subfamily.</text>
</comment>
<dbReference type="FunFam" id="1.20.1070.10:FF:000058">
    <property type="entry name" value="Adhesion G protein-coupled receptor F5"/>
    <property type="match status" value="1"/>
</dbReference>
<accession>A0A3Q3RF06</accession>
<feature type="transmembrane region" description="Helical" evidence="8">
    <location>
        <begin position="52"/>
        <end position="71"/>
    </location>
</feature>
<feature type="domain" description="G-protein coupled receptors family 2 profile 2" evidence="9">
    <location>
        <begin position="11"/>
        <end position="273"/>
    </location>
</feature>
<evidence type="ECO:0000256" key="2">
    <source>
        <dbReference type="ARBA" id="ARBA00007343"/>
    </source>
</evidence>
<dbReference type="Pfam" id="PF00002">
    <property type="entry name" value="7tm_2"/>
    <property type="match status" value="1"/>
</dbReference>
<keyword evidence="7" id="KW-0325">Glycoprotein</keyword>
<dbReference type="GO" id="GO:0007166">
    <property type="term" value="P:cell surface receptor signaling pathway"/>
    <property type="evidence" value="ECO:0007669"/>
    <property type="project" value="InterPro"/>
</dbReference>
<evidence type="ECO:0000313" key="10">
    <source>
        <dbReference type="Ensembl" id="ENSMAMP00000000330.2"/>
    </source>
</evidence>
<dbReference type="PRINTS" id="PR00249">
    <property type="entry name" value="GPCRSECRETIN"/>
</dbReference>
<organism evidence="10 11">
    <name type="scientific">Mastacembelus armatus</name>
    <name type="common">zig-zag eel</name>
    <dbReference type="NCBI Taxonomy" id="205130"/>
    <lineage>
        <taxon>Eukaryota</taxon>
        <taxon>Metazoa</taxon>
        <taxon>Chordata</taxon>
        <taxon>Craniata</taxon>
        <taxon>Vertebrata</taxon>
        <taxon>Euteleostomi</taxon>
        <taxon>Actinopterygii</taxon>
        <taxon>Neopterygii</taxon>
        <taxon>Teleostei</taxon>
        <taxon>Neoteleostei</taxon>
        <taxon>Acanthomorphata</taxon>
        <taxon>Anabantaria</taxon>
        <taxon>Synbranchiformes</taxon>
        <taxon>Mastacembelidae</taxon>
        <taxon>Mastacembelus</taxon>
    </lineage>
</organism>
<feature type="transmembrane region" description="Helical" evidence="8">
    <location>
        <begin position="218"/>
        <end position="239"/>
    </location>
</feature>
<evidence type="ECO:0000256" key="6">
    <source>
        <dbReference type="ARBA" id="ARBA00023157"/>
    </source>
</evidence>
<name>A0A3Q3RF06_9TELE</name>
<evidence type="ECO:0000256" key="7">
    <source>
        <dbReference type="ARBA" id="ARBA00023180"/>
    </source>
</evidence>
<dbReference type="GeneTree" id="ENSGT00940000161541"/>
<dbReference type="InParanoid" id="A0A3Q3RF06"/>
<evidence type="ECO:0000256" key="1">
    <source>
        <dbReference type="ARBA" id="ARBA00004141"/>
    </source>
</evidence>
<protein>
    <recommendedName>
        <fullName evidence="9">G-protein coupled receptors family 2 profile 2 domain-containing protein</fullName>
    </recommendedName>
</protein>
<dbReference type="PANTHER" id="PTHR45813:SF2">
    <property type="entry name" value="ADHESION G-PROTEIN COUPLED RECEPTOR F3"/>
    <property type="match status" value="1"/>
</dbReference>
<dbReference type="InterPro" id="IPR000832">
    <property type="entry name" value="GPCR_2_secretin-like"/>
</dbReference>
<dbReference type="PANTHER" id="PTHR45813">
    <property type="entry name" value="IG-LIKE DOMAIN-CONTAINING PROTEIN"/>
    <property type="match status" value="1"/>
</dbReference>
<feature type="transmembrane region" description="Helical" evidence="8">
    <location>
        <begin position="86"/>
        <end position="107"/>
    </location>
</feature>
<evidence type="ECO:0000313" key="11">
    <source>
        <dbReference type="Proteomes" id="UP000261640"/>
    </source>
</evidence>
<dbReference type="Proteomes" id="UP000261640">
    <property type="component" value="Unplaced"/>
</dbReference>
<reference evidence="10" key="2">
    <citation type="submission" date="2025-09" db="UniProtKB">
        <authorList>
            <consortium name="Ensembl"/>
        </authorList>
    </citation>
    <scope>IDENTIFICATION</scope>
</reference>
<feature type="transmembrane region" description="Helical" evidence="8">
    <location>
        <begin position="16"/>
        <end position="40"/>
    </location>
</feature>
<evidence type="ECO:0000256" key="8">
    <source>
        <dbReference type="SAM" id="Phobius"/>
    </source>
</evidence>
<keyword evidence="11" id="KW-1185">Reference proteome</keyword>
<comment type="subcellular location">
    <subcellularLocation>
        <location evidence="1">Membrane</location>
        <topology evidence="1">Multi-pass membrane protein</topology>
    </subcellularLocation>
</comment>
<dbReference type="PROSITE" id="PS50261">
    <property type="entry name" value="G_PROTEIN_RECEP_F2_4"/>
    <property type="match status" value="1"/>
</dbReference>
<dbReference type="InterPro" id="IPR017981">
    <property type="entry name" value="GPCR_2-like_7TM"/>
</dbReference>
<dbReference type="Ensembl" id="ENSMAMT00000000335.2">
    <property type="protein sequence ID" value="ENSMAMP00000000330.2"/>
    <property type="gene ID" value="ENSMAMG00000000225.2"/>
</dbReference>
<reference evidence="10" key="1">
    <citation type="submission" date="2025-08" db="UniProtKB">
        <authorList>
            <consortium name="Ensembl"/>
        </authorList>
    </citation>
    <scope>IDENTIFICATION</scope>
</reference>
<dbReference type="AlphaFoldDB" id="A0A3Q3RF06"/>
<keyword evidence="4 8" id="KW-1133">Transmembrane helix</keyword>
<dbReference type="GO" id="GO:0016020">
    <property type="term" value="C:membrane"/>
    <property type="evidence" value="ECO:0007669"/>
    <property type="project" value="UniProtKB-SubCell"/>
</dbReference>
<feature type="transmembrane region" description="Helical" evidence="8">
    <location>
        <begin position="128"/>
        <end position="154"/>
    </location>
</feature>
<proteinExistence type="inferred from homology"/>
<evidence type="ECO:0000259" key="9">
    <source>
        <dbReference type="PROSITE" id="PS50261"/>
    </source>
</evidence>
<keyword evidence="6" id="KW-1015">Disulfide bond</keyword>
<dbReference type="Gene3D" id="1.20.1070.10">
    <property type="entry name" value="Rhodopsin 7-helix transmembrane proteins"/>
    <property type="match status" value="1"/>
</dbReference>
<keyword evidence="3 8" id="KW-0812">Transmembrane</keyword>
<feature type="transmembrane region" description="Helical" evidence="8">
    <location>
        <begin position="245"/>
        <end position="268"/>
    </location>
</feature>
<evidence type="ECO:0000256" key="4">
    <source>
        <dbReference type="ARBA" id="ARBA00022989"/>
    </source>
</evidence>
<dbReference type="SUPFAM" id="SSF81321">
    <property type="entry name" value="Family A G protein-coupled receptor-like"/>
    <property type="match status" value="1"/>
</dbReference>
<dbReference type="GO" id="GO:0007189">
    <property type="term" value="P:adenylate cyclase-activating G protein-coupled receptor signaling pathway"/>
    <property type="evidence" value="ECO:0007669"/>
    <property type="project" value="TreeGrafter"/>
</dbReference>
<dbReference type="STRING" id="205130.ENSMAMP00000000330"/>
<sequence length="310" mass="34757">MAQKPLEIYWVNELTYIGLSVSVLSLIINLAIEVTVWSAVVKTSTLHLRHTAHVNISLCLLVADGCFLASLEPKIISDFWCVTSVVLKHFCFLAMFFWMLALSCTLLHQAVFMFHNVSKKNYLSFSYFLGYVCPLLIVTTAFLSNGSGAMGRYYSRDTCWLLYSGLFRGSIHTFLIPVGIIVFTNVFSMVIVIILLLNHPDSIAKSNEKTAAKTVMRTVILLTPIFGVTWIFGFFVMSLDLTYGYVAYAVNYAFTLLNAFQGLFILLTTCLGDRLVCMGVFPLNHNMFCKSSFVLNHPSAVKLTKVQEPP</sequence>
<evidence type="ECO:0000256" key="5">
    <source>
        <dbReference type="ARBA" id="ARBA00023136"/>
    </source>
</evidence>
<dbReference type="InterPro" id="IPR051587">
    <property type="entry name" value="Adhesion_GPCR"/>
</dbReference>
<feature type="transmembrane region" description="Helical" evidence="8">
    <location>
        <begin position="174"/>
        <end position="197"/>
    </location>
</feature>